<evidence type="ECO:0000313" key="1">
    <source>
        <dbReference type="EMBL" id="SVE25586.1"/>
    </source>
</evidence>
<feature type="non-terminal residue" evidence="1">
    <location>
        <position position="1"/>
    </location>
</feature>
<accession>A0A383BZC2</accession>
<sequence>QRQFGGGATIYFNTQRGEIVNFQGEVSNMENDWIDNLDGFDLVGNQAVVDACGDREGCPAGIISATPLNAARTEWIGNSRGGGFGWLYRFHYDWATRQITMNEDWGADNGAEYGILNTGDILPGRQYASTTNPSKSQVFFTAGVSGTVSKIATWKVSDAAFVPGKEWDLTDLFLYDNNGADRSGGPGTLARFANGEPDPFGLTMSGHHTSLTVRMDYDGNIKYMNRNGDGFGDSRVFADGSFG</sequence>
<proteinExistence type="predicted"/>
<reference evidence="1" key="1">
    <citation type="submission" date="2018-05" db="EMBL/GenBank/DDBJ databases">
        <authorList>
            <person name="Lanie J.A."/>
            <person name="Ng W.-L."/>
            <person name="Kazmierczak K.M."/>
            <person name="Andrzejewski T.M."/>
            <person name="Davidsen T.M."/>
            <person name="Wayne K.J."/>
            <person name="Tettelin H."/>
            <person name="Glass J.I."/>
            <person name="Rusch D."/>
            <person name="Podicherti R."/>
            <person name="Tsui H.-C.T."/>
            <person name="Winkler M.E."/>
        </authorList>
    </citation>
    <scope>NUCLEOTIDE SEQUENCE</scope>
</reference>
<organism evidence="1">
    <name type="scientific">marine metagenome</name>
    <dbReference type="NCBI Taxonomy" id="408172"/>
    <lineage>
        <taxon>unclassified sequences</taxon>
        <taxon>metagenomes</taxon>
        <taxon>ecological metagenomes</taxon>
    </lineage>
</organism>
<protein>
    <submittedName>
        <fullName evidence="1">Uncharacterized protein</fullName>
    </submittedName>
</protein>
<dbReference type="EMBL" id="UINC01204726">
    <property type="protein sequence ID" value="SVE25586.1"/>
    <property type="molecule type" value="Genomic_DNA"/>
</dbReference>
<name>A0A383BZC2_9ZZZZ</name>
<feature type="non-terminal residue" evidence="1">
    <location>
        <position position="243"/>
    </location>
</feature>
<dbReference type="AlphaFoldDB" id="A0A383BZC2"/>
<gene>
    <name evidence="1" type="ORF">METZ01_LOCUS478440</name>
</gene>